<dbReference type="NCBIfam" id="TIGR00063">
    <property type="entry name" value="folE"/>
    <property type="match status" value="1"/>
</dbReference>
<keyword evidence="5" id="KW-0547">Nucleotide-binding</keyword>
<feature type="compositionally biased region" description="Basic residues" evidence="9">
    <location>
        <begin position="35"/>
        <end position="45"/>
    </location>
</feature>
<keyword evidence="7" id="KW-0342">GTP-binding</keyword>
<dbReference type="GO" id="GO:0046654">
    <property type="term" value="P:tetrahydrofolate biosynthetic process"/>
    <property type="evidence" value="ECO:0007669"/>
    <property type="project" value="InterPro"/>
</dbReference>
<evidence type="ECO:0000256" key="1">
    <source>
        <dbReference type="ARBA" id="ARBA00005080"/>
    </source>
</evidence>
<evidence type="ECO:0000313" key="11">
    <source>
        <dbReference type="EMBL" id="CAD8595922.1"/>
    </source>
</evidence>
<dbReference type="InterPro" id="IPR020602">
    <property type="entry name" value="GTP_CycHdrlase_I_dom"/>
</dbReference>
<feature type="region of interest" description="Disordered" evidence="9">
    <location>
        <begin position="1"/>
        <end position="75"/>
    </location>
</feature>
<dbReference type="InterPro" id="IPR043134">
    <property type="entry name" value="GTP-CH-I_N"/>
</dbReference>
<evidence type="ECO:0000256" key="2">
    <source>
        <dbReference type="ARBA" id="ARBA00008085"/>
    </source>
</evidence>
<evidence type="ECO:0000256" key="8">
    <source>
        <dbReference type="ARBA" id="ARBA00030854"/>
    </source>
</evidence>
<dbReference type="InterPro" id="IPR043133">
    <property type="entry name" value="GTP-CH-I_C/QueF"/>
</dbReference>
<feature type="domain" description="GTP cyclohydrolase I" evidence="10">
    <location>
        <begin position="80"/>
        <end position="254"/>
    </location>
</feature>
<evidence type="ECO:0000256" key="4">
    <source>
        <dbReference type="ARBA" id="ARBA00017272"/>
    </source>
</evidence>
<dbReference type="Gene3D" id="1.10.286.10">
    <property type="match status" value="1"/>
</dbReference>
<dbReference type="GO" id="GO:0006729">
    <property type="term" value="P:tetrahydrobiopterin biosynthetic process"/>
    <property type="evidence" value="ECO:0007669"/>
    <property type="project" value="TreeGrafter"/>
</dbReference>
<comment type="similarity">
    <text evidence="2">Belongs to the GTP cyclohydrolase I family.</text>
</comment>
<dbReference type="CDD" id="cd00642">
    <property type="entry name" value="GTP_cyclohydro1"/>
    <property type="match status" value="1"/>
</dbReference>
<sequence length="258" mass="28552">MASKSVSPVTTSDTESDAVPKKENEVESEAQPVRMIHRTGKRKSRSFGEDELAAAAAAAAKKRREDEQEKQEKMTKMMGACHTILECIGEDPKREGLVKTPSRWAKALLFMTKGYAQTCAEVCNDAIFSEDHDEMVVVRDIAIHSLCEHHMVPFMGKVHIGYIPNGKIIGLSKLARIAEIYSRRLQVQERLTKQIADAIVDAVEPLGVAVMIESSHLCMVMRGVQKVGSSTVTSSVRGCFKANSKTRAEFFSIIQGRR</sequence>
<dbReference type="FunFam" id="1.10.286.10:FF:000003">
    <property type="entry name" value="GTP cyclohydrolase 1"/>
    <property type="match status" value="1"/>
</dbReference>
<dbReference type="SUPFAM" id="SSF55620">
    <property type="entry name" value="Tetrahydrobiopterin biosynthesis enzymes-like"/>
    <property type="match status" value="1"/>
</dbReference>
<name>A0A7S0PWZ8_9STRA</name>
<gene>
    <name evidence="11" type="ORF">AGLA0713_LOCUS750</name>
</gene>
<dbReference type="PROSITE" id="PS00860">
    <property type="entry name" value="GTP_CYCLOHYDROL_1_2"/>
    <property type="match status" value="1"/>
</dbReference>
<reference evidence="11" key="1">
    <citation type="submission" date="2021-01" db="EMBL/GenBank/DDBJ databases">
        <authorList>
            <person name="Corre E."/>
            <person name="Pelletier E."/>
            <person name="Niang G."/>
            <person name="Scheremetjew M."/>
            <person name="Finn R."/>
            <person name="Kale V."/>
            <person name="Holt S."/>
            <person name="Cochrane G."/>
            <person name="Meng A."/>
            <person name="Brown T."/>
            <person name="Cohen L."/>
        </authorList>
    </citation>
    <scope>NUCLEOTIDE SEQUENCE</scope>
</reference>
<feature type="compositionally biased region" description="Basic and acidic residues" evidence="9">
    <location>
        <begin position="63"/>
        <end position="75"/>
    </location>
</feature>
<protein>
    <recommendedName>
        <fullName evidence="4">GTP cyclohydrolase 1</fullName>
        <ecNumber evidence="3">3.5.4.16</ecNumber>
    </recommendedName>
    <alternativeName>
        <fullName evidence="8">GTP cyclohydrolase I</fullName>
    </alternativeName>
</protein>
<dbReference type="EC" id="3.5.4.16" evidence="3"/>
<proteinExistence type="inferred from homology"/>
<evidence type="ECO:0000256" key="7">
    <source>
        <dbReference type="ARBA" id="ARBA00023134"/>
    </source>
</evidence>
<dbReference type="GO" id="GO:0008270">
    <property type="term" value="F:zinc ion binding"/>
    <property type="evidence" value="ECO:0007669"/>
    <property type="project" value="TreeGrafter"/>
</dbReference>
<dbReference type="Pfam" id="PF01227">
    <property type="entry name" value="GTP_cyclohydroI"/>
    <property type="match status" value="1"/>
</dbReference>
<dbReference type="PANTHER" id="PTHR11109:SF7">
    <property type="entry name" value="GTP CYCLOHYDROLASE 1"/>
    <property type="match status" value="1"/>
</dbReference>
<evidence type="ECO:0000256" key="6">
    <source>
        <dbReference type="ARBA" id="ARBA00022801"/>
    </source>
</evidence>
<evidence type="ECO:0000256" key="5">
    <source>
        <dbReference type="ARBA" id="ARBA00022741"/>
    </source>
</evidence>
<dbReference type="Gene3D" id="3.30.1130.10">
    <property type="match status" value="1"/>
</dbReference>
<dbReference type="FunFam" id="3.30.1130.10:FF:000012">
    <property type="entry name" value="GTP cyclohydrolase 1"/>
    <property type="match status" value="1"/>
</dbReference>
<evidence type="ECO:0000256" key="3">
    <source>
        <dbReference type="ARBA" id="ARBA00012715"/>
    </source>
</evidence>
<dbReference type="GO" id="GO:0005737">
    <property type="term" value="C:cytoplasm"/>
    <property type="evidence" value="ECO:0007669"/>
    <property type="project" value="TreeGrafter"/>
</dbReference>
<dbReference type="InterPro" id="IPR001474">
    <property type="entry name" value="GTP_CycHdrlase_I"/>
</dbReference>
<comment type="pathway">
    <text evidence="1">Cofactor biosynthesis; 7,8-dihydroneopterin triphosphate biosynthesis; 7,8-dihydroneopterin triphosphate from GTP: step 1/1.</text>
</comment>
<dbReference type="AlphaFoldDB" id="A0A7S0PWZ8"/>
<evidence type="ECO:0000259" key="10">
    <source>
        <dbReference type="Pfam" id="PF01227"/>
    </source>
</evidence>
<evidence type="ECO:0000256" key="9">
    <source>
        <dbReference type="SAM" id="MobiDB-lite"/>
    </source>
</evidence>
<dbReference type="UniPathway" id="UPA00848">
    <property type="reaction ID" value="UER00151"/>
</dbReference>
<dbReference type="NCBIfam" id="NF006826">
    <property type="entry name" value="PRK09347.1-3"/>
    <property type="match status" value="1"/>
</dbReference>
<keyword evidence="6" id="KW-0378">Hydrolase</keyword>
<feature type="compositionally biased region" description="Polar residues" evidence="9">
    <location>
        <begin position="1"/>
        <end position="13"/>
    </location>
</feature>
<accession>A0A7S0PWZ8</accession>
<dbReference type="HAMAP" id="MF_00223">
    <property type="entry name" value="FolE"/>
    <property type="match status" value="1"/>
</dbReference>
<dbReference type="EMBL" id="HBEX01001117">
    <property type="protein sequence ID" value="CAD8595922.1"/>
    <property type="molecule type" value="Transcribed_RNA"/>
</dbReference>
<dbReference type="GO" id="GO:0003934">
    <property type="term" value="F:GTP cyclohydrolase I activity"/>
    <property type="evidence" value="ECO:0007669"/>
    <property type="project" value="UniProtKB-EC"/>
</dbReference>
<dbReference type="NCBIfam" id="NF006825">
    <property type="entry name" value="PRK09347.1-2"/>
    <property type="match status" value="1"/>
</dbReference>
<dbReference type="InterPro" id="IPR018234">
    <property type="entry name" value="GTP_CycHdrlase_I_CS"/>
</dbReference>
<dbReference type="PROSITE" id="PS00859">
    <property type="entry name" value="GTP_CYCLOHYDROL_1_1"/>
    <property type="match status" value="1"/>
</dbReference>
<dbReference type="PANTHER" id="PTHR11109">
    <property type="entry name" value="GTP CYCLOHYDROLASE I"/>
    <property type="match status" value="1"/>
</dbReference>
<dbReference type="GO" id="GO:0005525">
    <property type="term" value="F:GTP binding"/>
    <property type="evidence" value="ECO:0007669"/>
    <property type="project" value="UniProtKB-KW"/>
</dbReference>
<organism evidence="11">
    <name type="scientific">Asterionellopsis glacialis</name>
    <dbReference type="NCBI Taxonomy" id="33640"/>
    <lineage>
        <taxon>Eukaryota</taxon>
        <taxon>Sar</taxon>
        <taxon>Stramenopiles</taxon>
        <taxon>Ochrophyta</taxon>
        <taxon>Bacillariophyta</taxon>
        <taxon>Fragilariophyceae</taxon>
        <taxon>Fragilariophycidae</taxon>
        <taxon>Fragilariales</taxon>
        <taxon>Fragilariaceae</taxon>
        <taxon>Asterionellopsis</taxon>
    </lineage>
</organism>